<evidence type="ECO:0000313" key="2">
    <source>
        <dbReference type="Proteomes" id="UP001056978"/>
    </source>
</evidence>
<dbReference type="EMBL" id="CM043777">
    <property type="protein sequence ID" value="KAI4838373.1"/>
    <property type="molecule type" value="Genomic_DNA"/>
</dbReference>
<comment type="caution">
    <text evidence="1">The sequence shown here is derived from an EMBL/GenBank/DDBJ whole genome shotgun (WGS) entry which is preliminary data.</text>
</comment>
<reference evidence="1" key="1">
    <citation type="submission" date="2022-06" db="EMBL/GenBank/DDBJ databases">
        <title>The First Complete Genome of the Simian Malaria Parasite Plasmodium brasilianum.</title>
        <authorList>
            <person name="Bajic M."/>
            <person name="Ravishankar S."/>
        </authorList>
    </citation>
    <scope>NUCLEOTIDE SEQUENCE</scope>
    <source>
        <strain evidence="1">Bolivian I</strain>
    </source>
</reference>
<keyword evidence="2" id="KW-1185">Reference proteome</keyword>
<proteinExistence type="predicted"/>
<evidence type="ECO:0000313" key="1">
    <source>
        <dbReference type="EMBL" id="KAI4838373.1"/>
    </source>
</evidence>
<organism evidence="1 2">
    <name type="scientific">Plasmodium brasilianum</name>
    <dbReference type="NCBI Taxonomy" id="5824"/>
    <lineage>
        <taxon>Eukaryota</taxon>
        <taxon>Sar</taxon>
        <taxon>Alveolata</taxon>
        <taxon>Apicomplexa</taxon>
        <taxon>Aconoidasida</taxon>
        <taxon>Haemosporida</taxon>
        <taxon>Plasmodiidae</taxon>
        <taxon>Plasmodium</taxon>
        <taxon>Plasmodium (Plasmodium)</taxon>
    </lineage>
</organism>
<dbReference type="Proteomes" id="UP001056978">
    <property type="component" value="Chromosome 9"/>
</dbReference>
<gene>
    <name evidence="1" type="ORF">MKS88_002851</name>
</gene>
<name>A0ACB9YBD9_PLABR</name>
<protein>
    <submittedName>
        <fullName evidence="1">ATP synthase F0 subunit b-like protein</fullName>
    </submittedName>
</protein>
<sequence>MFRVKNRLRLELIANKRSYTNNSRGMLKEYVYTKYRISLPYMNNVKYDDMYLSSPSKDDLYIFTKSIPIFLRYLKLITSIENRNNDFIEFAKRCENGLRVEKDVYLTKEELLELMFINGYAQKEMNALDLAFSSNYEFHYAEISVLFNLEEEDVYKFCLKKRSEHPEKLIHLKYFKEKNLLSSYGLLFVFLFFGLNNFVLSNAWFLSKTIPFFSVFYMLASYFYKDIWSFLNKDKNLMIEKNLQNKLSAEDIIYNQLKLYSKDTNCSMNLKNFKEYCDMLIKNYRKAYIHEQKIKVQENLEKKLNEIYNAELNYKNSLQNILVEEIIKKTYNDVKTNDNFYYAILNDSINNIRNNSENDTLIKHVKTQLSSIKNLNKQDPLVKNILDQYELKKDEYIKQYVVHKEEVHNIKSILSKCSSDEIHKLNKNDYAELLRLYHSINNRFGFYVNDEDILPIVSKDSDAKSLADTVNAAILDANKSFHEKKLAAFLRVFHVKRTQLIKVYLEHINNQLNYEKYMD</sequence>
<accession>A0ACB9YBD9</accession>